<dbReference type="Pfam" id="PF24965">
    <property type="entry name" value="TRS130_4HB"/>
    <property type="match status" value="1"/>
</dbReference>
<evidence type="ECO:0000259" key="5">
    <source>
        <dbReference type="Pfam" id="PF12584"/>
    </source>
</evidence>
<comment type="subcellular location">
    <subcellularLocation>
        <location evidence="1">Golgi apparatus</location>
    </subcellularLocation>
</comment>
<keyword evidence="3" id="KW-0333">Golgi apparatus</keyword>
<feature type="compositionally biased region" description="Polar residues" evidence="4">
    <location>
        <begin position="196"/>
        <end position="217"/>
    </location>
</feature>
<feature type="region of interest" description="Disordered" evidence="4">
    <location>
        <begin position="589"/>
        <end position="650"/>
    </location>
</feature>
<dbReference type="OrthoDB" id="10256906at2759"/>
<feature type="compositionally biased region" description="Low complexity" evidence="4">
    <location>
        <begin position="619"/>
        <end position="628"/>
    </location>
</feature>
<dbReference type="GO" id="GO:0005829">
    <property type="term" value="C:cytosol"/>
    <property type="evidence" value="ECO:0007669"/>
    <property type="project" value="GOC"/>
</dbReference>
<feature type="domain" description="TRAPPC10/Trs130 N-terminal" evidence="6">
    <location>
        <begin position="278"/>
        <end position="473"/>
    </location>
</feature>
<evidence type="ECO:0000256" key="4">
    <source>
        <dbReference type="SAM" id="MobiDB-lite"/>
    </source>
</evidence>
<evidence type="ECO:0000256" key="2">
    <source>
        <dbReference type="ARBA" id="ARBA00022448"/>
    </source>
</evidence>
<feature type="region of interest" description="Disordered" evidence="4">
    <location>
        <begin position="102"/>
        <end position="125"/>
    </location>
</feature>
<dbReference type="InterPro" id="IPR045126">
    <property type="entry name" value="TRAPPC10/Trs130"/>
</dbReference>
<comment type="caution">
    <text evidence="9">The sequence shown here is derived from an EMBL/GenBank/DDBJ whole genome shotgun (WGS) entry which is preliminary data.</text>
</comment>
<evidence type="ECO:0008006" key="11">
    <source>
        <dbReference type="Google" id="ProtNLM"/>
    </source>
</evidence>
<feature type="domain" description="TRAPPC10/Trs130 C-terminal" evidence="5">
    <location>
        <begin position="1368"/>
        <end position="1531"/>
    </location>
</feature>
<dbReference type="Pfam" id="PF24967">
    <property type="entry name" value="NTS_TR130"/>
    <property type="match status" value="1"/>
</dbReference>
<gene>
    <name evidence="9" type="ORF">SBOR_0076</name>
</gene>
<evidence type="ECO:0000313" key="10">
    <source>
        <dbReference type="Proteomes" id="UP000019487"/>
    </source>
</evidence>
<evidence type="ECO:0000259" key="7">
    <source>
        <dbReference type="Pfam" id="PF23274"/>
    </source>
</evidence>
<dbReference type="Pfam" id="PF23036">
    <property type="entry name" value="TRAPPC10_1st"/>
    <property type="match status" value="2"/>
</dbReference>
<proteinExistence type="predicted"/>
<dbReference type="InterPro" id="IPR056916">
    <property type="entry name" value="NTS_TR130"/>
</dbReference>
<accession>W9CUD8</accession>
<dbReference type="PANTHER" id="PTHR13251:SF3">
    <property type="entry name" value="TRAFFICKING PROTEIN PARTICLE COMPLEX SUBUNIT 10"/>
    <property type="match status" value="1"/>
</dbReference>
<keyword evidence="2" id="KW-0813">Transport</keyword>
<dbReference type="InterPro" id="IPR056913">
    <property type="entry name" value="TRAPPC10/Trs130_N"/>
</dbReference>
<feature type="domain" description="Trs130 NTS" evidence="8">
    <location>
        <begin position="736"/>
        <end position="836"/>
    </location>
</feature>
<evidence type="ECO:0000313" key="9">
    <source>
        <dbReference type="EMBL" id="ESZ99511.1"/>
    </source>
</evidence>
<dbReference type="GO" id="GO:0006891">
    <property type="term" value="P:intra-Golgi vesicle-mediated transport"/>
    <property type="evidence" value="ECO:0007669"/>
    <property type="project" value="TreeGrafter"/>
</dbReference>
<dbReference type="Proteomes" id="UP000019487">
    <property type="component" value="Unassembled WGS sequence"/>
</dbReference>
<feature type="domain" description="TRAPPC10/Trs130 N-terminal" evidence="6">
    <location>
        <begin position="124"/>
        <end position="197"/>
    </location>
</feature>
<keyword evidence="10" id="KW-1185">Reference proteome</keyword>
<dbReference type="EMBL" id="AYSA01000004">
    <property type="protein sequence ID" value="ESZ99511.1"/>
    <property type="molecule type" value="Genomic_DNA"/>
</dbReference>
<dbReference type="PANTHER" id="PTHR13251">
    <property type="entry name" value="EPILEPSY HOLOPROSENCEPHALY CANDIDATE 1/TMEM1"/>
    <property type="match status" value="1"/>
</dbReference>
<dbReference type="Pfam" id="PF12584">
    <property type="entry name" value="TRAPPC10"/>
    <property type="match status" value="1"/>
</dbReference>
<dbReference type="Pfam" id="PF23274">
    <property type="entry name" value="DUF7077"/>
    <property type="match status" value="1"/>
</dbReference>
<evidence type="ECO:0000256" key="3">
    <source>
        <dbReference type="ARBA" id="ARBA00023034"/>
    </source>
</evidence>
<name>W9CUD8_SCLBF</name>
<dbReference type="GO" id="GO:0034498">
    <property type="term" value="P:early endosome to Golgi transport"/>
    <property type="evidence" value="ECO:0007669"/>
    <property type="project" value="TreeGrafter"/>
</dbReference>
<reference evidence="9 10" key="1">
    <citation type="journal article" date="2014" name="Genome Announc.">
        <title>Draft genome sequence of Sclerotinia borealis, a psychrophilic plant pathogenic fungus.</title>
        <authorList>
            <person name="Mardanov A.V."/>
            <person name="Beletsky A.V."/>
            <person name="Kadnikov V.V."/>
            <person name="Ignatov A.N."/>
            <person name="Ravin N.V."/>
        </authorList>
    </citation>
    <scope>NUCLEOTIDE SEQUENCE [LARGE SCALE GENOMIC DNA]</scope>
    <source>
        <strain evidence="10">F-4157</strain>
    </source>
</reference>
<dbReference type="STRING" id="1432307.W9CUD8"/>
<organism evidence="9 10">
    <name type="scientific">Sclerotinia borealis (strain F-4128)</name>
    <dbReference type="NCBI Taxonomy" id="1432307"/>
    <lineage>
        <taxon>Eukaryota</taxon>
        <taxon>Fungi</taxon>
        <taxon>Dikarya</taxon>
        <taxon>Ascomycota</taxon>
        <taxon>Pezizomycotina</taxon>
        <taxon>Leotiomycetes</taxon>
        <taxon>Helotiales</taxon>
        <taxon>Sclerotiniaceae</taxon>
        <taxon>Sclerotinia</taxon>
    </lineage>
</organism>
<evidence type="ECO:0000259" key="6">
    <source>
        <dbReference type="Pfam" id="PF23036"/>
    </source>
</evidence>
<dbReference type="InterPro" id="IPR055505">
    <property type="entry name" value="DUF7077"/>
</dbReference>
<feature type="domain" description="DUF7077" evidence="7">
    <location>
        <begin position="1027"/>
        <end position="1147"/>
    </location>
</feature>
<sequence length="1568" mass="174223">MEQPSSSSKVTVEYFDPDNVYPLLSSGLLPRLPLRNLHWESHAGPLRSISSLHVDLIKYNLDSGLDPPVVPLNLSTIDLSRVRSTDSGISADDGFRTQAIGQAAVDRPPTLSRSSTTNSVVKGRRHQIPGLRQTPYLKILFLRCDDNDTYKSQGRKQVREWIKEHTPTSASKFNSQENHDNFEYLIVHVIVPNTAAATQPRTSGKSADGSSGSTSEKSTARWRGGGSSTILEKLRADFNGSTKYGVDRVAQIRIGINDVPYNMLPRVVPAIPGSYTETPQENENAWIDLISKLKFLILQSFDMRVTQYEENIREKDSQRILPGWNFCTFFVLKEGLARGFESVGLIEDALVGYDELSIGLDTIVRDQAIAESGTQHGGAFLPYTEELKLQAERAREAILKDIGLEGTGSESEEPFDLQSMGGAIEKEEDEIPINASKKRYRELILANDVSVFDFRCYIFARQLTLLLRLANAWFTQAELLAKLKEQRESSLLGVAARFPTSQPSDDTENLAVLGEVCKRAMDFIAAISNIMREDIWSGYFHSQKEISYEKAKSDFKSDPVMNQVIENVVSSCTFSLAQQILAQTSTKALPIPPSSLAPPGGGAESKSAIPEPKTMMHPARTTSLALRSSSREPPSPGLFPAGRRASVTGSNVGSSTFLKNGLEDLAAHRAELYLLSRSVLEHVGKQREWTTGWEDVNKHQNDDVGAMEVVSLDEKASSDKDELTVSTQIPPSLHGIDSKLLRTALDNKDDFYRLYETLTDKALRHYTVANRTQSVQTSMADLAILKYHLADYAAAASYFYRITPFYGDASWTQVEISLLVMYAKCLKELSRNDEYVKVVLKLLARVAMMEKDKLTRKSAFEIGRMGTFDKGDVMLSDIYLDELLQITQTLSCDICVPLQDYFGRTEVDGTPQYHPSQDSFGLQLRLQYLLKEDLNIDKARVRIVPLLGGPGREIWLETNEAVLFKTGWNKLYAQSNILIPGSYQVTHVVLYSSKIVMEYSHDNIGHLSTRGSSFFKCPKLLLYHRAEAFNAKLFASKCMYLDQNRSLEIELSSGWNIVTSGQLQIRAATAGLRLQTSEVSVIDGQVDISKKPEAGVVHFGAMESETLARIRVPFNLEHEVNEVTLRLEISYTTKDGEFSFATTSSVSIMLPLGVNVQDVFKHKALFSKFTISTSTNSPLRLLSSKLERSEVFEAQCGLGLTRPLTIFPRQPASLLYKITETNLPPSPTARRKSQKPRTLSLILHYVCLDEEVYDVVAQVLGDFLEGNSLRPYARLIIPVILSELRTHFLPYDFERAAILGEIPTSAILNIRWHDHFSGLGNSIEQDQDTAVLIGKMLKAWQKQNSVIPLPLLSIDDDAISKSRSIVIPVDVPSVMVVHTADIRLLQTASIASSSAVAAANEPIPASLHLKSTRNWDTASQDDITSPEEDLEFVYEVTGPSDTWLIGGRRKGHFKLHREIDGRNHKLAFPIVLIPLREGFLQYPTVEIKALPSIRNTRPGSPGDGEESVKGKPRLVTCETDCKNTGETIRIISDARKTTMSLDASGPQGGAWLLESERRPAGDGGVVID</sequence>
<feature type="region of interest" description="Disordered" evidence="4">
    <location>
        <begin position="196"/>
        <end position="225"/>
    </location>
</feature>
<feature type="compositionally biased region" description="Polar residues" evidence="4">
    <location>
        <begin position="111"/>
        <end position="120"/>
    </location>
</feature>
<evidence type="ECO:0000256" key="1">
    <source>
        <dbReference type="ARBA" id="ARBA00004555"/>
    </source>
</evidence>
<dbReference type="GO" id="GO:1990071">
    <property type="term" value="C:TRAPPII protein complex"/>
    <property type="evidence" value="ECO:0007669"/>
    <property type="project" value="InterPro"/>
</dbReference>
<dbReference type="InterPro" id="IPR022233">
    <property type="entry name" value="TRAPPC10/Trs130_C"/>
</dbReference>
<protein>
    <recommendedName>
        <fullName evidence="11">TMEM1 family protein</fullName>
    </recommendedName>
</protein>
<evidence type="ECO:0000259" key="8">
    <source>
        <dbReference type="Pfam" id="PF24967"/>
    </source>
</evidence>
<dbReference type="HOGENOM" id="CLU_001428_1_1_1"/>